<keyword evidence="3" id="KW-1185">Reference proteome</keyword>
<reference evidence="3" key="2">
    <citation type="submission" date="2015-01" db="EMBL/GenBank/DDBJ databases">
        <title>Evolutionary Origins and Diversification of the Mycorrhizal Mutualists.</title>
        <authorList>
            <consortium name="DOE Joint Genome Institute"/>
            <consortium name="Mycorrhizal Genomics Consortium"/>
            <person name="Kohler A."/>
            <person name="Kuo A."/>
            <person name="Nagy L.G."/>
            <person name="Floudas D."/>
            <person name="Copeland A."/>
            <person name="Barry K.W."/>
            <person name="Cichocki N."/>
            <person name="Veneault-Fourrey C."/>
            <person name="LaButti K."/>
            <person name="Lindquist E.A."/>
            <person name="Lipzen A."/>
            <person name="Lundell T."/>
            <person name="Morin E."/>
            <person name="Murat C."/>
            <person name="Riley R."/>
            <person name="Ohm R."/>
            <person name="Sun H."/>
            <person name="Tunlid A."/>
            <person name="Henrissat B."/>
            <person name="Grigoriev I.V."/>
            <person name="Hibbett D.S."/>
            <person name="Martin F."/>
        </authorList>
    </citation>
    <scope>NUCLEOTIDE SEQUENCE [LARGE SCALE GENOMIC DNA]</scope>
    <source>
        <strain evidence="3">LaAM-08-1</strain>
    </source>
</reference>
<reference evidence="2 3" key="1">
    <citation type="submission" date="2014-04" db="EMBL/GenBank/DDBJ databases">
        <authorList>
            <consortium name="DOE Joint Genome Institute"/>
            <person name="Kuo A."/>
            <person name="Kohler A."/>
            <person name="Nagy L.G."/>
            <person name="Floudas D."/>
            <person name="Copeland A."/>
            <person name="Barry K.W."/>
            <person name="Cichocki N."/>
            <person name="Veneault-Fourrey C."/>
            <person name="LaButti K."/>
            <person name="Lindquist E.A."/>
            <person name="Lipzen A."/>
            <person name="Lundell T."/>
            <person name="Morin E."/>
            <person name="Murat C."/>
            <person name="Sun H."/>
            <person name="Tunlid A."/>
            <person name="Henrissat B."/>
            <person name="Grigoriev I.V."/>
            <person name="Hibbett D.S."/>
            <person name="Martin F."/>
            <person name="Nordberg H.P."/>
            <person name="Cantor M.N."/>
            <person name="Hua S.X."/>
        </authorList>
    </citation>
    <scope>NUCLEOTIDE SEQUENCE [LARGE SCALE GENOMIC DNA]</scope>
    <source>
        <strain evidence="2 3">LaAM-08-1</strain>
    </source>
</reference>
<organism evidence="2 3">
    <name type="scientific">Laccaria amethystina LaAM-08-1</name>
    <dbReference type="NCBI Taxonomy" id="1095629"/>
    <lineage>
        <taxon>Eukaryota</taxon>
        <taxon>Fungi</taxon>
        <taxon>Dikarya</taxon>
        <taxon>Basidiomycota</taxon>
        <taxon>Agaricomycotina</taxon>
        <taxon>Agaricomycetes</taxon>
        <taxon>Agaricomycetidae</taxon>
        <taxon>Agaricales</taxon>
        <taxon>Agaricineae</taxon>
        <taxon>Hydnangiaceae</taxon>
        <taxon>Laccaria</taxon>
    </lineage>
</organism>
<protein>
    <submittedName>
        <fullName evidence="2">Uncharacterized protein</fullName>
    </submittedName>
</protein>
<gene>
    <name evidence="2" type="ORF">K443DRAFT_594072</name>
</gene>
<feature type="region of interest" description="Disordered" evidence="1">
    <location>
        <begin position="104"/>
        <end position="126"/>
    </location>
</feature>
<name>A0A0C9WR29_9AGAR</name>
<evidence type="ECO:0000256" key="1">
    <source>
        <dbReference type="SAM" id="MobiDB-lite"/>
    </source>
</evidence>
<dbReference type="EMBL" id="KN838617">
    <property type="protein sequence ID" value="KIK00885.1"/>
    <property type="molecule type" value="Genomic_DNA"/>
</dbReference>
<dbReference type="AlphaFoldDB" id="A0A0C9WR29"/>
<dbReference type="Proteomes" id="UP000054477">
    <property type="component" value="Unassembled WGS sequence"/>
</dbReference>
<evidence type="ECO:0000313" key="2">
    <source>
        <dbReference type="EMBL" id="KIK00885.1"/>
    </source>
</evidence>
<evidence type="ECO:0000313" key="3">
    <source>
        <dbReference type="Proteomes" id="UP000054477"/>
    </source>
</evidence>
<proteinExistence type="predicted"/>
<dbReference type="HOGENOM" id="CLU_1981937_0_0_1"/>
<accession>A0A0C9WR29</accession>
<sequence length="126" mass="14241">MSFVVPENGEEGPLTRPINRLPELFYSFGSGSVRGQPALFVVQEGAPSDVRGLPSDDLREALPRWSWEAPPMALEDAHPMRSPMVSPPEFVRLHRPAKTFLSSAKRRLHGSYTERRRWSPRMDGNT</sequence>